<protein>
    <recommendedName>
        <fullName evidence="1">Transposase IS200-like domain-containing protein</fullName>
    </recommendedName>
</protein>
<proteinExistence type="predicted"/>
<feature type="domain" description="Transposase IS200-like" evidence="1">
    <location>
        <begin position="9"/>
        <end position="123"/>
    </location>
</feature>
<dbReference type="PANTHER" id="PTHR34322">
    <property type="entry name" value="TRANSPOSASE, Y1_TNP DOMAIN-CONTAINING"/>
    <property type="match status" value="1"/>
</dbReference>
<gene>
    <name evidence="2" type="ORF">NEOCIP111885_01592</name>
</gene>
<accession>A0A9C7G936</accession>
<dbReference type="EMBL" id="CAKJTG010000007">
    <property type="protein sequence ID" value="CAG9607900.1"/>
    <property type="molecule type" value="Genomic_DNA"/>
</dbReference>
<reference evidence="2" key="1">
    <citation type="submission" date="2021-10" db="EMBL/GenBank/DDBJ databases">
        <authorList>
            <person name="Criscuolo A."/>
        </authorList>
    </citation>
    <scope>NUCLEOTIDE SEQUENCE</scope>
    <source>
        <strain evidence="2">CIP111885</strain>
    </source>
</reference>
<dbReference type="Pfam" id="PF01797">
    <property type="entry name" value="Y1_Tnp"/>
    <property type="match status" value="1"/>
</dbReference>
<dbReference type="GO" id="GO:0004803">
    <property type="term" value="F:transposase activity"/>
    <property type="evidence" value="ECO:0007669"/>
    <property type="project" value="InterPro"/>
</dbReference>
<keyword evidence="3" id="KW-1185">Reference proteome</keyword>
<name>A0A9C7G936_9BACI</name>
<dbReference type="SUPFAM" id="SSF143422">
    <property type="entry name" value="Transposase IS200-like"/>
    <property type="match status" value="1"/>
</dbReference>
<dbReference type="Gene3D" id="3.30.70.1290">
    <property type="entry name" value="Transposase IS200-like"/>
    <property type="match status" value="1"/>
</dbReference>
<dbReference type="PANTHER" id="PTHR34322:SF2">
    <property type="entry name" value="TRANSPOSASE IS200-LIKE DOMAIN-CONTAINING PROTEIN"/>
    <property type="match status" value="1"/>
</dbReference>
<dbReference type="SMART" id="SM01321">
    <property type="entry name" value="Y1_Tnp"/>
    <property type="match status" value="1"/>
</dbReference>
<comment type="caution">
    <text evidence="2">The sequence shown here is derived from an EMBL/GenBank/DDBJ whole genome shotgun (WGS) entry which is preliminary data.</text>
</comment>
<dbReference type="GO" id="GO:0003677">
    <property type="term" value="F:DNA binding"/>
    <property type="evidence" value="ECO:0007669"/>
    <property type="project" value="InterPro"/>
</dbReference>
<evidence type="ECO:0000259" key="1">
    <source>
        <dbReference type="SMART" id="SM01321"/>
    </source>
</evidence>
<dbReference type="InterPro" id="IPR036515">
    <property type="entry name" value="Transposase_17_sf"/>
</dbReference>
<organism evidence="2 3">
    <name type="scientific">Pseudoneobacillus rhizosphaerae</name>
    <dbReference type="NCBI Taxonomy" id="2880968"/>
    <lineage>
        <taxon>Bacteria</taxon>
        <taxon>Bacillati</taxon>
        <taxon>Bacillota</taxon>
        <taxon>Bacilli</taxon>
        <taxon>Bacillales</taxon>
        <taxon>Bacillaceae</taxon>
        <taxon>Pseudoneobacillus</taxon>
    </lineage>
</organism>
<dbReference type="InterPro" id="IPR002686">
    <property type="entry name" value="Transposase_17"/>
</dbReference>
<dbReference type="RefSeq" id="WP_230496149.1">
    <property type="nucleotide sequence ID" value="NZ_CAKJTG010000007.1"/>
</dbReference>
<dbReference type="Proteomes" id="UP000789845">
    <property type="component" value="Unassembled WGS sequence"/>
</dbReference>
<dbReference type="GO" id="GO:0006313">
    <property type="term" value="P:DNA transposition"/>
    <property type="evidence" value="ECO:0007669"/>
    <property type="project" value="InterPro"/>
</dbReference>
<evidence type="ECO:0000313" key="3">
    <source>
        <dbReference type="Proteomes" id="UP000789845"/>
    </source>
</evidence>
<sequence>MARTERKKSRSGIYHIMLRGINRQTIFEDEEDKRKFLETLKKYKDISQYQLYSYCLMDNHVHLLMREMDETIAEAIKRISSSYVYWYNLKYERVGHLFQDRFKSENVESNVYFLTVLRYIHQNPLKAGLENSVWKCRWTSIHEYVQKVDMVDIDWGFRLFSEDRKQAIQLFIQYMQQQNHDECLDEEVKVRLSDSEVKKYLNEMGITHSSNLQKLDKEERDRILIMLKELKGVNLRQLSRITGISKSVIHRVR</sequence>
<dbReference type="AlphaFoldDB" id="A0A9C7G936"/>
<evidence type="ECO:0000313" key="2">
    <source>
        <dbReference type="EMBL" id="CAG9607900.1"/>
    </source>
</evidence>